<accession>A0A0F9U6K0</accession>
<dbReference type="InterPro" id="IPR015422">
    <property type="entry name" value="PyrdxlP-dep_Trfase_small"/>
</dbReference>
<dbReference type="PANTHER" id="PTHR30244">
    <property type="entry name" value="TRANSAMINASE"/>
    <property type="match status" value="1"/>
</dbReference>
<dbReference type="SUPFAM" id="SSF53383">
    <property type="entry name" value="PLP-dependent transferases"/>
    <property type="match status" value="1"/>
</dbReference>
<dbReference type="InterPro" id="IPR000653">
    <property type="entry name" value="DegT/StrS_aminotransferase"/>
</dbReference>
<dbReference type="Gene3D" id="3.40.640.10">
    <property type="entry name" value="Type I PLP-dependent aspartate aminotransferase-like (Major domain)"/>
    <property type="match status" value="1"/>
</dbReference>
<reference evidence="1" key="1">
    <citation type="journal article" date="2015" name="Nature">
        <title>Complex archaea that bridge the gap between prokaryotes and eukaryotes.</title>
        <authorList>
            <person name="Spang A."/>
            <person name="Saw J.H."/>
            <person name="Jorgensen S.L."/>
            <person name="Zaremba-Niedzwiedzka K."/>
            <person name="Martijn J."/>
            <person name="Lind A.E."/>
            <person name="van Eijk R."/>
            <person name="Schleper C."/>
            <person name="Guy L."/>
            <person name="Ettema T.J."/>
        </authorList>
    </citation>
    <scope>NUCLEOTIDE SEQUENCE</scope>
</reference>
<dbReference type="Pfam" id="PF01041">
    <property type="entry name" value="DegT_DnrJ_EryC1"/>
    <property type="match status" value="1"/>
</dbReference>
<dbReference type="EMBL" id="LAZR01000193">
    <property type="protein sequence ID" value="KKN82942.1"/>
    <property type="molecule type" value="Genomic_DNA"/>
</dbReference>
<dbReference type="PANTHER" id="PTHR30244:SF34">
    <property type="entry name" value="DTDP-4-AMINO-4,6-DIDEOXYGALACTOSE TRANSAMINASE"/>
    <property type="match status" value="1"/>
</dbReference>
<evidence type="ECO:0000313" key="1">
    <source>
        <dbReference type="EMBL" id="KKN82942.1"/>
    </source>
</evidence>
<sequence>MHADFASRIPAWPRFDEGDEAAIVDVLRSRRWWRGNGDVGDRFETAFAEFIGVRHVRAVSHGTAALELALAALGIGAGDKVIVPATTFIATASAVLRLGAWPIPVDVEPDTLNIDVTLIEAAIGPRTRAIVPVHMAGQAAEMPQIMAIARRHGLSVVEDAAHAHGARAFGQALGAIGDAAIVSFQSGKLMTCGEGGALVTNRADIAAASFALHSCGRPKGDTDYRHVMPATNMRLTEFQAALLLGQLRRLPDEMARRDLMAPFFEARLAEAGLRPLATRPFVERHGRYMVLAWFDPADFDNRDAGALSTELRAMGIPAFRCFPPIHQTEMFAPGALRKLAGITGTPPDYAALPTPVADAAAGSVIWFSHTLLLGDEALLADVAAALASLRTGAPASVASARSAVPA</sequence>
<dbReference type="GO" id="GO:0008483">
    <property type="term" value="F:transaminase activity"/>
    <property type="evidence" value="ECO:0007669"/>
    <property type="project" value="TreeGrafter"/>
</dbReference>
<proteinExistence type="predicted"/>
<dbReference type="AlphaFoldDB" id="A0A0F9U6K0"/>
<dbReference type="GO" id="GO:0000271">
    <property type="term" value="P:polysaccharide biosynthetic process"/>
    <property type="evidence" value="ECO:0007669"/>
    <property type="project" value="TreeGrafter"/>
</dbReference>
<dbReference type="Gene3D" id="3.90.1150.10">
    <property type="entry name" value="Aspartate Aminotransferase, domain 1"/>
    <property type="match status" value="1"/>
</dbReference>
<name>A0A0F9U6K0_9ZZZZ</name>
<organism evidence="1">
    <name type="scientific">marine sediment metagenome</name>
    <dbReference type="NCBI Taxonomy" id="412755"/>
    <lineage>
        <taxon>unclassified sequences</taxon>
        <taxon>metagenomes</taxon>
        <taxon>ecological metagenomes</taxon>
    </lineage>
</organism>
<comment type="caution">
    <text evidence="1">The sequence shown here is derived from an EMBL/GenBank/DDBJ whole genome shotgun (WGS) entry which is preliminary data.</text>
</comment>
<dbReference type="InterPro" id="IPR015424">
    <property type="entry name" value="PyrdxlP-dep_Trfase"/>
</dbReference>
<dbReference type="CDD" id="cd00616">
    <property type="entry name" value="AHBA_syn"/>
    <property type="match status" value="1"/>
</dbReference>
<protein>
    <submittedName>
        <fullName evidence="1">Uncharacterized protein</fullName>
    </submittedName>
</protein>
<gene>
    <name evidence="1" type="ORF">LCGC14_0304820</name>
</gene>
<dbReference type="GO" id="GO:0030170">
    <property type="term" value="F:pyridoxal phosphate binding"/>
    <property type="evidence" value="ECO:0007669"/>
    <property type="project" value="TreeGrafter"/>
</dbReference>
<dbReference type="InterPro" id="IPR015421">
    <property type="entry name" value="PyrdxlP-dep_Trfase_major"/>
</dbReference>